<dbReference type="GO" id="GO:0008718">
    <property type="term" value="F:D-amino-acid dehydrogenase activity"/>
    <property type="evidence" value="ECO:0007669"/>
    <property type="project" value="TreeGrafter"/>
</dbReference>
<dbReference type="InterPro" id="IPR006076">
    <property type="entry name" value="FAD-dep_OxRdtase"/>
</dbReference>
<dbReference type="AlphaFoldDB" id="A0A076PF29"/>
<dbReference type="KEGG" id="ctes:O987_00365"/>
<dbReference type="InterPro" id="IPR036188">
    <property type="entry name" value="FAD/NAD-bd_sf"/>
</dbReference>
<keyword evidence="2" id="KW-0560">Oxidoreductase</keyword>
<evidence type="ECO:0000256" key="1">
    <source>
        <dbReference type="ARBA" id="ARBA00009410"/>
    </source>
</evidence>
<dbReference type="Gene3D" id="3.50.50.60">
    <property type="entry name" value="FAD/NAD(P)-binding domain"/>
    <property type="match status" value="1"/>
</dbReference>
<dbReference type="PANTHER" id="PTHR13847:SF280">
    <property type="entry name" value="D-AMINO ACID DEHYDROGENASE"/>
    <property type="match status" value="1"/>
</dbReference>
<dbReference type="Gene3D" id="3.30.9.10">
    <property type="entry name" value="D-Amino Acid Oxidase, subunit A, domain 2"/>
    <property type="match status" value="1"/>
</dbReference>
<reference evidence="4 5" key="1">
    <citation type="journal article" date="2014" name="Genome Announc.">
        <title>Complete Genome Sequence of Polychlorinated Biphenyl Degrader Comamonas testosteroni TK102 (NBRC 109938).</title>
        <authorList>
            <person name="Fukuda K."/>
            <person name="Hosoyama A."/>
            <person name="Tsuchikane K."/>
            <person name="Ohji S."/>
            <person name="Yamazoe A."/>
            <person name="Fujita N."/>
            <person name="Shintani M."/>
            <person name="Kimbara K."/>
        </authorList>
    </citation>
    <scope>NUCLEOTIDE SEQUENCE [LARGE SCALE GENOMIC DNA]</scope>
    <source>
        <strain evidence="4">TK102</strain>
    </source>
</reference>
<dbReference type="GO" id="GO:0005886">
    <property type="term" value="C:plasma membrane"/>
    <property type="evidence" value="ECO:0007669"/>
    <property type="project" value="TreeGrafter"/>
</dbReference>
<dbReference type="RefSeq" id="WP_043370409.1">
    <property type="nucleotide sequence ID" value="NZ_CP006704.1"/>
</dbReference>
<dbReference type="HOGENOM" id="CLU_007884_9_2_4"/>
<dbReference type="Proteomes" id="UP000028782">
    <property type="component" value="Chromosome"/>
</dbReference>
<evidence type="ECO:0000256" key="2">
    <source>
        <dbReference type="ARBA" id="ARBA00023002"/>
    </source>
</evidence>
<evidence type="ECO:0000259" key="3">
    <source>
        <dbReference type="Pfam" id="PF01266"/>
    </source>
</evidence>
<proteinExistence type="inferred from homology"/>
<feature type="domain" description="FAD dependent oxidoreductase" evidence="3">
    <location>
        <begin position="17"/>
        <end position="429"/>
    </location>
</feature>
<gene>
    <name evidence="4" type="ORF">O987_00365</name>
</gene>
<dbReference type="SUPFAM" id="SSF51905">
    <property type="entry name" value="FAD/NAD(P)-binding domain"/>
    <property type="match status" value="1"/>
</dbReference>
<protein>
    <submittedName>
        <fullName evidence="4">D-amino acid dehydrogenase</fullName>
    </submittedName>
</protein>
<dbReference type="GO" id="GO:0055130">
    <property type="term" value="P:D-alanine catabolic process"/>
    <property type="evidence" value="ECO:0007669"/>
    <property type="project" value="TreeGrafter"/>
</dbReference>
<organism evidence="4 5">
    <name type="scientific">Comamonas testosteroni TK102</name>
    <dbReference type="NCBI Taxonomy" id="1392005"/>
    <lineage>
        <taxon>Bacteria</taxon>
        <taxon>Pseudomonadati</taxon>
        <taxon>Pseudomonadota</taxon>
        <taxon>Betaproteobacteria</taxon>
        <taxon>Burkholderiales</taxon>
        <taxon>Comamonadaceae</taxon>
        <taxon>Comamonas</taxon>
    </lineage>
</organism>
<dbReference type="PANTHER" id="PTHR13847">
    <property type="entry name" value="SARCOSINE DEHYDROGENASE-RELATED"/>
    <property type="match status" value="1"/>
</dbReference>
<dbReference type="EMBL" id="CP006704">
    <property type="protein sequence ID" value="AIJ44273.1"/>
    <property type="molecule type" value="Genomic_DNA"/>
</dbReference>
<evidence type="ECO:0000313" key="5">
    <source>
        <dbReference type="Proteomes" id="UP000028782"/>
    </source>
</evidence>
<dbReference type="Pfam" id="PF01266">
    <property type="entry name" value="DAO"/>
    <property type="match status" value="1"/>
</dbReference>
<sequence>MLLLFACKSADTGRMNIIVLGAGIIGISTAWHLRERGHQVTVVDRQSGPALETSYANGGQISVSYCEPWANRQAPWKALKWMFDKQAPLLLRPRLDSAQWRWCLQFLAQCNDRAFARNVQQIVALGAYSHLALKDMVQKTGIEFERLERGIAHFYSSRQAFAEAAEGVELMRQYGVQRRLVSCEELLAIEPAFTPYAAQIAGGTFTATDESGDARLFTEKLADLCAQAGVQFLYGHDILSLQPARRGKPARVQIRDGSDGTRRMLGADAVVVACGSYTPLLLRPLGVHVPIYPGKGYSATLPLLRPEKAPMVSTIDDSRKVAMSRLGNRLRVAGTIELGGFDLSLDTPTARARCEMLVARVEELMPGVCDTRLPEQGGDPQFWCGLRPATPSNIPCIGATQAAGIWVNAGHGTLGWTHGAGSGKAMAALMSGERPALDFRFWDEPVPEIARGARIASA</sequence>
<comment type="similarity">
    <text evidence="1">Belongs to the DadA oxidoreductase family.</text>
</comment>
<accession>A0A076PF29</accession>
<evidence type="ECO:0000313" key="4">
    <source>
        <dbReference type="EMBL" id="AIJ44273.1"/>
    </source>
</evidence>
<dbReference type="GO" id="GO:0005737">
    <property type="term" value="C:cytoplasm"/>
    <property type="evidence" value="ECO:0007669"/>
    <property type="project" value="TreeGrafter"/>
</dbReference>
<dbReference type="NCBIfam" id="NF001933">
    <property type="entry name" value="PRK00711.1"/>
    <property type="match status" value="1"/>
</dbReference>
<dbReference type="SUPFAM" id="SSF54373">
    <property type="entry name" value="FAD-linked reductases, C-terminal domain"/>
    <property type="match status" value="1"/>
</dbReference>
<name>A0A076PF29_COMTE</name>